<keyword evidence="2" id="KW-0539">Nucleus</keyword>
<organism evidence="5 6">
    <name type="scientific">Halteria grandinella</name>
    <dbReference type="NCBI Taxonomy" id="5974"/>
    <lineage>
        <taxon>Eukaryota</taxon>
        <taxon>Sar</taxon>
        <taxon>Alveolata</taxon>
        <taxon>Ciliophora</taxon>
        <taxon>Intramacronucleata</taxon>
        <taxon>Spirotrichea</taxon>
        <taxon>Stichotrichia</taxon>
        <taxon>Sporadotrichida</taxon>
        <taxon>Halteriidae</taxon>
        <taxon>Halteria</taxon>
    </lineage>
</organism>
<comment type="subcellular location">
    <subcellularLocation>
        <location evidence="1">Nucleus</location>
    </subcellularLocation>
</comment>
<proteinExistence type="predicted"/>
<reference evidence="5" key="1">
    <citation type="submission" date="2019-06" db="EMBL/GenBank/DDBJ databases">
        <authorList>
            <person name="Zheng W."/>
        </authorList>
    </citation>
    <scope>NUCLEOTIDE SEQUENCE</scope>
    <source>
        <strain evidence="5">QDHG01</strain>
    </source>
</reference>
<evidence type="ECO:0000313" key="5">
    <source>
        <dbReference type="EMBL" id="TNV84174.1"/>
    </source>
</evidence>
<name>A0A8J8P1P0_HALGN</name>
<evidence type="ECO:0000313" key="6">
    <source>
        <dbReference type="Proteomes" id="UP000785679"/>
    </source>
</evidence>
<dbReference type="OrthoDB" id="289777at2759"/>
<feature type="region of interest" description="Disordered" evidence="3">
    <location>
        <begin position="151"/>
        <end position="170"/>
    </location>
</feature>
<feature type="region of interest" description="Disordered" evidence="3">
    <location>
        <begin position="518"/>
        <end position="546"/>
    </location>
</feature>
<feature type="region of interest" description="Disordered" evidence="3">
    <location>
        <begin position="1"/>
        <end position="31"/>
    </location>
</feature>
<evidence type="ECO:0000259" key="4">
    <source>
        <dbReference type="PROSITE" id="PS51017"/>
    </source>
</evidence>
<comment type="caution">
    <text evidence="5">The sequence shown here is derived from an EMBL/GenBank/DDBJ whole genome shotgun (WGS) entry which is preliminary data.</text>
</comment>
<dbReference type="InterPro" id="IPR010402">
    <property type="entry name" value="CCT_domain"/>
</dbReference>
<dbReference type="GO" id="GO:0005634">
    <property type="term" value="C:nucleus"/>
    <property type="evidence" value="ECO:0007669"/>
    <property type="project" value="UniProtKB-SubCell"/>
</dbReference>
<dbReference type="AlphaFoldDB" id="A0A8J8P1P0"/>
<feature type="domain" description="CCT" evidence="4">
    <location>
        <begin position="444"/>
        <end position="486"/>
    </location>
</feature>
<dbReference type="InterPro" id="IPR045281">
    <property type="entry name" value="CONSTANS-like"/>
</dbReference>
<dbReference type="EMBL" id="RRYP01003072">
    <property type="protein sequence ID" value="TNV84174.1"/>
    <property type="molecule type" value="Genomic_DNA"/>
</dbReference>
<dbReference type="PANTHER" id="PTHR31319:SF77">
    <property type="entry name" value="ZINC FINGER PROTEIN CONSTANS-LIKE 4"/>
    <property type="match status" value="1"/>
</dbReference>
<feature type="compositionally biased region" description="Polar residues" evidence="3">
    <location>
        <begin position="519"/>
        <end position="529"/>
    </location>
</feature>
<evidence type="ECO:0000256" key="3">
    <source>
        <dbReference type="SAM" id="MobiDB-lite"/>
    </source>
</evidence>
<feature type="compositionally biased region" description="Polar residues" evidence="3">
    <location>
        <begin position="1"/>
        <end position="21"/>
    </location>
</feature>
<accession>A0A8J8P1P0</accession>
<protein>
    <recommendedName>
        <fullName evidence="4">CCT domain-containing protein</fullName>
    </recommendedName>
</protein>
<evidence type="ECO:0000256" key="1">
    <source>
        <dbReference type="ARBA" id="ARBA00004123"/>
    </source>
</evidence>
<dbReference type="PANTHER" id="PTHR31319">
    <property type="entry name" value="ZINC FINGER PROTEIN CONSTANS-LIKE 4"/>
    <property type="match status" value="1"/>
</dbReference>
<evidence type="ECO:0000256" key="2">
    <source>
        <dbReference type="ARBA" id="ARBA00023242"/>
    </source>
</evidence>
<dbReference type="PROSITE" id="PS51017">
    <property type="entry name" value="CCT"/>
    <property type="match status" value="1"/>
</dbReference>
<dbReference type="Proteomes" id="UP000785679">
    <property type="component" value="Unassembled WGS sequence"/>
</dbReference>
<dbReference type="Pfam" id="PF06203">
    <property type="entry name" value="CCT"/>
    <property type="match status" value="1"/>
</dbReference>
<gene>
    <name evidence="5" type="ORF">FGO68_gene6068</name>
</gene>
<keyword evidence="6" id="KW-1185">Reference proteome</keyword>
<sequence length="651" mass="69573">MSISSNHLGASHNQTSSNAQDSEMRERRESCLSSAEMQIIEHMGASQSQAGVSLGYSSDSSIGHQLQQLSILNTRHDRPLPSTETKPKIIDGGLVVTENNIVPSSGTRFSQTANGGSKLLQALEQKQSDPLQAALNQLQAAVAHKLNSDSRIQGGKGKFETAPTNSSGQGRMIMGGVAAASGPHKNFTPGILPTAGDQFIKAQANPSTPNIIRPTPIIHGSPMLQQQTQQQSLNSSVDPTGHAPINLTQVKLPPSATQETKQLGLGGYGPSPTQNAMNLFSKMPMSVDMIKAQLATILIKSKGGAAHQGLSLSETSILQAIIDMPQRERGQSSDSLLYGEHGVLGGLSSGVHPGIMGGLPFAMRPKKFEAPASGLDFIGGLRGSLGATAGVDPTEIMSYSNSHSSSVERRDSCVSASEGGLSHDCSDIVGGSLGLSGSLTREQRNDKVLKYWEKKKRRKSQKYIRYECRKNLAEKRYRFQGRFVKLEQLQELDPNMVYNPNQLNAAPKTKPIFKVIRPTGSTGSAGSRKSSLSIGGGGNSSMPNTRLDQQFLTDLGRQADQMNLFSSGIDFHMSGCGDEIPTNLHPISGFGAPGFNNNQFANPFGGGASGMIPTSSNCGKMENVTPQFQIKSNLLDQDDDYDDKFEPPLFH</sequence>